<dbReference type="Pfam" id="PF06062">
    <property type="entry name" value="UPF0231"/>
    <property type="match status" value="1"/>
</dbReference>
<name>A0A5S3VBC9_9GAMM</name>
<evidence type="ECO:0000313" key="3">
    <source>
        <dbReference type="EMBL" id="TMO70376.1"/>
    </source>
</evidence>
<dbReference type="Proteomes" id="UP000307164">
    <property type="component" value="Unassembled WGS sequence"/>
</dbReference>
<protein>
    <submittedName>
        <fullName evidence="2">Uncharacterized protein</fullName>
    </submittedName>
</protein>
<dbReference type="InterPro" id="IPR008249">
    <property type="entry name" value="UPF0231"/>
</dbReference>
<comment type="caution">
    <text evidence="2">The sequence shown here is derived from an EMBL/GenBank/DDBJ whole genome shotgun (WGS) entry which is preliminary data.</text>
</comment>
<reference evidence="5" key="2">
    <citation type="submission" date="2019-06" db="EMBL/GenBank/DDBJ databases">
        <title>Co-occurence of chitin degradation, pigmentation and bioactivity in marine Pseudoalteromonas.</title>
        <authorList>
            <person name="Sonnenschein E.C."/>
            <person name="Bech P.K."/>
        </authorList>
    </citation>
    <scope>NUCLEOTIDE SEQUENCE [LARGE SCALE GENOMIC DNA]</scope>
    <source>
        <strain evidence="5">S3790</strain>
    </source>
</reference>
<sequence length="122" mass="13805">MEYQFIRDPITGFKVKISDEQVLIARWLNEELDKSEVADLLARCKTMTKGQAAWVRLGSEIRFTLNTEEALFEAHALFQEGSDISQYADDALALDDHGLVAGCGFEDFVDLLTAWQQFITGR</sequence>
<comment type="similarity">
    <text evidence="1">Belongs to the UPF0231 family.</text>
</comment>
<dbReference type="EMBL" id="PNBX01000020">
    <property type="protein sequence ID" value="TMO69333.1"/>
    <property type="molecule type" value="Genomic_DNA"/>
</dbReference>
<accession>A0A5S3VBC9</accession>
<dbReference type="OrthoDB" id="5739292at2"/>
<organism evidence="2 5">
    <name type="scientific">Pseudoalteromonas aurantia</name>
    <dbReference type="NCBI Taxonomy" id="43654"/>
    <lineage>
        <taxon>Bacteria</taxon>
        <taxon>Pseudomonadati</taxon>
        <taxon>Pseudomonadota</taxon>
        <taxon>Gammaproteobacteria</taxon>
        <taxon>Alteromonadales</taxon>
        <taxon>Pseudoalteromonadaceae</taxon>
        <taxon>Pseudoalteromonas</taxon>
    </lineage>
</organism>
<evidence type="ECO:0000313" key="2">
    <source>
        <dbReference type="EMBL" id="TMO69333.1"/>
    </source>
</evidence>
<reference evidence="4 5" key="1">
    <citation type="submission" date="2018-01" db="EMBL/GenBank/DDBJ databases">
        <authorList>
            <person name="Paulsen S."/>
            <person name="Gram L.K."/>
        </authorList>
    </citation>
    <scope>NUCLEOTIDE SEQUENCE [LARGE SCALE GENOMIC DNA]</scope>
    <source>
        <strain evidence="2 5">S3790</strain>
        <strain evidence="3 4">S3895</strain>
    </source>
</reference>
<evidence type="ECO:0000313" key="4">
    <source>
        <dbReference type="Proteomes" id="UP000307164"/>
    </source>
</evidence>
<dbReference type="AlphaFoldDB" id="A0A5S3VBC9"/>
<evidence type="ECO:0000256" key="1">
    <source>
        <dbReference type="ARBA" id="ARBA00005367"/>
    </source>
</evidence>
<dbReference type="EMBL" id="PNBW01000132">
    <property type="protein sequence ID" value="TMO70376.1"/>
    <property type="molecule type" value="Genomic_DNA"/>
</dbReference>
<proteinExistence type="inferred from homology"/>
<dbReference type="RefSeq" id="WP_138590753.1">
    <property type="nucleotide sequence ID" value="NZ_PNBW01000132.1"/>
</dbReference>
<gene>
    <name evidence="2" type="ORF">CWC19_05560</name>
    <name evidence="3" type="ORF">CWC20_19675</name>
</gene>
<dbReference type="Proteomes" id="UP000307217">
    <property type="component" value="Unassembled WGS sequence"/>
</dbReference>
<evidence type="ECO:0000313" key="5">
    <source>
        <dbReference type="Proteomes" id="UP000307217"/>
    </source>
</evidence>
<keyword evidence="4" id="KW-1185">Reference proteome</keyword>
<reference evidence="2" key="3">
    <citation type="submission" date="2019-09" db="EMBL/GenBank/DDBJ databases">
        <title>Co-occurence of chitin degradation, pigmentation and bioactivity in marine Pseudoalteromonas.</title>
        <authorList>
            <person name="Sonnenschein E.C."/>
            <person name="Bech P.K."/>
        </authorList>
    </citation>
    <scope>NUCLEOTIDE SEQUENCE</scope>
    <source>
        <strain evidence="2">S3790</strain>
        <strain evidence="3 4">S3895</strain>
    </source>
</reference>